<accession>A0A015KGU6</accession>
<comment type="caution">
    <text evidence="1">The sequence shown here is derived from an EMBL/GenBank/DDBJ whole genome shotgun (WGS) entry which is preliminary data.</text>
</comment>
<evidence type="ECO:0000313" key="1">
    <source>
        <dbReference type="EMBL" id="EXX78880.1"/>
    </source>
</evidence>
<dbReference type="EMBL" id="JEMT01007261">
    <property type="protein sequence ID" value="EXX78880.1"/>
    <property type="molecule type" value="Genomic_DNA"/>
</dbReference>
<protein>
    <submittedName>
        <fullName evidence="1">Uncharacterized protein</fullName>
    </submittedName>
</protein>
<name>A0A015KGU6_RHIIW</name>
<dbReference type="OrthoDB" id="2335347at2759"/>
<keyword evidence="2" id="KW-1185">Reference proteome</keyword>
<dbReference type="Proteomes" id="UP000022910">
    <property type="component" value="Unassembled WGS sequence"/>
</dbReference>
<proteinExistence type="predicted"/>
<sequence>MAHIYVDYVKDHRLKKSVEKNIWGSYHHLEELYLPHCTYHRRGLGEILKERSVSQLTERSAIPALGILSHHMNKLHSLAI</sequence>
<dbReference type="AlphaFoldDB" id="A0A015KGU6"/>
<dbReference type="HOGENOM" id="CLU_2591015_0_0_1"/>
<organism evidence="1 2">
    <name type="scientific">Rhizophagus irregularis (strain DAOM 197198w)</name>
    <name type="common">Glomus intraradices</name>
    <dbReference type="NCBI Taxonomy" id="1432141"/>
    <lineage>
        <taxon>Eukaryota</taxon>
        <taxon>Fungi</taxon>
        <taxon>Fungi incertae sedis</taxon>
        <taxon>Mucoromycota</taxon>
        <taxon>Glomeromycotina</taxon>
        <taxon>Glomeromycetes</taxon>
        <taxon>Glomerales</taxon>
        <taxon>Glomeraceae</taxon>
        <taxon>Rhizophagus</taxon>
    </lineage>
</organism>
<reference evidence="1 2" key="1">
    <citation type="submission" date="2014-02" db="EMBL/GenBank/DDBJ databases">
        <title>Single nucleus genome sequencing reveals high similarity among nuclei of an endomycorrhizal fungus.</title>
        <authorList>
            <person name="Lin K."/>
            <person name="Geurts R."/>
            <person name="Zhang Z."/>
            <person name="Limpens E."/>
            <person name="Saunders D.G."/>
            <person name="Mu D."/>
            <person name="Pang E."/>
            <person name="Cao H."/>
            <person name="Cha H."/>
            <person name="Lin T."/>
            <person name="Zhou Q."/>
            <person name="Shang Y."/>
            <person name="Li Y."/>
            <person name="Ivanov S."/>
            <person name="Sharma T."/>
            <person name="Velzen R.V."/>
            <person name="Ruijter N.D."/>
            <person name="Aanen D.K."/>
            <person name="Win J."/>
            <person name="Kamoun S."/>
            <person name="Bisseling T."/>
            <person name="Huang S."/>
        </authorList>
    </citation>
    <scope>NUCLEOTIDE SEQUENCE [LARGE SCALE GENOMIC DNA]</scope>
    <source>
        <strain evidence="2">DAOM197198w</strain>
    </source>
</reference>
<evidence type="ECO:0000313" key="2">
    <source>
        <dbReference type="Proteomes" id="UP000022910"/>
    </source>
</evidence>
<gene>
    <name evidence="1" type="ORF">RirG_010970</name>
</gene>